<proteinExistence type="predicted"/>
<dbReference type="InterPro" id="IPR041073">
    <property type="entry name" value="MobL"/>
</dbReference>
<dbReference type="Proteomes" id="UP001356080">
    <property type="component" value="Unassembled WGS sequence"/>
</dbReference>
<name>A0ABU7VJA7_9BACI</name>
<reference evidence="1 2" key="1">
    <citation type="submission" date="2024-01" db="EMBL/GenBank/DDBJ databases">
        <title>Survival strategy associated with biotechnological potential of Virgibacillus dokdonensis T4.6 isolated from salt-fermented shrimp paste.</title>
        <authorList>
            <person name="Doan T.V."/>
            <person name="Quach N.T."/>
            <person name="Phi Q.-T."/>
        </authorList>
    </citation>
    <scope>NUCLEOTIDE SEQUENCE [LARGE SCALE GENOMIC DNA]</scope>
    <source>
        <strain evidence="1 2">T4.6</strain>
    </source>
</reference>
<dbReference type="EMBL" id="JAZHPM010000040">
    <property type="protein sequence ID" value="MEF2293766.1"/>
    <property type="molecule type" value="Genomic_DNA"/>
</dbReference>
<sequence length="45" mass="5156">MWQDVLSFDNAFLEEQGLYNSKTKQLDERRMKNIVRGAVKGNAPG</sequence>
<evidence type="ECO:0000313" key="1">
    <source>
        <dbReference type="EMBL" id="MEF2293766.1"/>
    </source>
</evidence>
<gene>
    <name evidence="1" type="primary">mobL</name>
    <name evidence="1" type="ORF">V2W34_17365</name>
</gene>
<organism evidence="1 2">
    <name type="scientific">Virgibacillus dokdonensis</name>
    <dbReference type="NCBI Taxonomy" id="302167"/>
    <lineage>
        <taxon>Bacteria</taxon>
        <taxon>Bacillati</taxon>
        <taxon>Bacillota</taxon>
        <taxon>Bacilli</taxon>
        <taxon>Bacillales</taxon>
        <taxon>Bacillaceae</taxon>
        <taxon>Virgibacillus</taxon>
    </lineage>
</organism>
<comment type="caution">
    <text evidence="1">The sequence shown here is derived from an EMBL/GenBank/DDBJ whole genome shotgun (WGS) entry which is preliminary data.</text>
</comment>
<keyword evidence="2" id="KW-1185">Reference proteome</keyword>
<accession>A0ABU7VJA7</accession>
<evidence type="ECO:0000313" key="2">
    <source>
        <dbReference type="Proteomes" id="UP001356080"/>
    </source>
</evidence>
<protein>
    <submittedName>
        <fullName evidence="1">Relaxase MobL</fullName>
    </submittedName>
</protein>
<dbReference type="Pfam" id="PF18555">
    <property type="entry name" value="MobL"/>
    <property type="match status" value="1"/>
</dbReference>